<evidence type="ECO:0000259" key="1">
    <source>
        <dbReference type="PROSITE" id="PS50097"/>
    </source>
</evidence>
<dbReference type="PANTHER" id="PTHR47843:SF5">
    <property type="entry name" value="BTB_POZ DOMAIN PROTEIN"/>
    <property type="match status" value="1"/>
</dbReference>
<dbReference type="SUPFAM" id="SSF54695">
    <property type="entry name" value="POZ domain"/>
    <property type="match status" value="1"/>
</dbReference>
<proteinExistence type="predicted"/>
<dbReference type="InterPro" id="IPR011333">
    <property type="entry name" value="SKP1/BTB/POZ_sf"/>
</dbReference>
<organism evidence="2 3">
    <name type="scientific">Neoarthrinium moseri</name>
    <dbReference type="NCBI Taxonomy" id="1658444"/>
    <lineage>
        <taxon>Eukaryota</taxon>
        <taxon>Fungi</taxon>
        <taxon>Dikarya</taxon>
        <taxon>Ascomycota</taxon>
        <taxon>Pezizomycotina</taxon>
        <taxon>Sordariomycetes</taxon>
        <taxon>Xylariomycetidae</taxon>
        <taxon>Amphisphaeriales</taxon>
        <taxon>Apiosporaceae</taxon>
        <taxon>Neoarthrinium</taxon>
    </lineage>
</organism>
<dbReference type="EMBL" id="JAFIMR010000008">
    <property type="protein sequence ID" value="KAI1875466.1"/>
    <property type="molecule type" value="Genomic_DNA"/>
</dbReference>
<protein>
    <recommendedName>
        <fullName evidence="1">BTB domain-containing protein</fullName>
    </recommendedName>
</protein>
<keyword evidence="3" id="KW-1185">Reference proteome</keyword>
<dbReference type="AlphaFoldDB" id="A0A9P9WR61"/>
<feature type="domain" description="BTB" evidence="1">
    <location>
        <begin position="74"/>
        <end position="140"/>
    </location>
</feature>
<dbReference type="PANTHER" id="PTHR47843">
    <property type="entry name" value="BTB DOMAIN-CONTAINING PROTEIN-RELATED"/>
    <property type="match status" value="1"/>
</dbReference>
<dbReference type="SMART" id="SM00225">
    <property type="entry name" value="BTB"/>
    <property type="match status" value="1"/>
</dbReference>
<dbReference type="InterPro" id="IPR000210">
    <property type="entry name" value="BTB/POZ_dom"/>
</dbReference>
<evidence type="ECO:0000313" key="2">
    <source>
        <dbReference type="EMBL" id="KAI1875466.1"/>
    </source>
</evidence>
<accession>A0A9P9WR61</accession>
<comment type="caution">
    <text evidence="2">The sequence shown here is derived from an EMBL/GenBank/DDBJ whole genome shotgun (WGS) entry which is preliminary data.</text>
</comment>
<name>A0A9P9WR61_9PEZI</name>
<evidence type="ECO:0000313" key="3">
    <source>
        <dbReference type="Proteomes" id="UP000829685"/>
    </source>
</evidence>
<dbReference type="Gene3D" id="3.30.710.10">
    <property type="entry name" value="Potassium Channel Kv1.1, Chain A"/>
    <property type="match status" value="1"/>
</dbReference>
<dbReference type="CDD" id="cd18186">
    <property type="entry name" value="BTB_POZ_ZBTB_KLHL-like"/>
    <property type="match status" value="1"/>
</dbReference>
<reference evidence="2" key="1">
    <citation type="submission" date="2021-03" db="EMBL/GenBank/DDBJ databases">
        <title>Revisited historic fungal species revealed as producer of novel bioactive compounds through whole genome sequencing and comparative genomics.</title>
        <authorList>
            <person name="Vignolle G.A."/>
            <person name="Hochenegger N."/>
            <person name="Mach R.L."/>
            <person name="Mach-Aigner A.R."/>
            <person name="Javad Rahimi M."/>
            <person name="Salim K.A."/>
            <person name="Chan C.M."/>
            <person name="Lim L.B.L."/>
            <person name="Cai F."/>
            <person name="Druzhinina I.S."/>
            <person name="U'Ren J.M."/>
            <person name="Derntl C."/>
        </authorList>
    </citation>
    <scope>NUCLEOTIDE SEQUENCE</scope>
    <source>
        <strain evidence="2">TUCIM 5799</strain>
    </source>
</reference>
<dbReference type="PROSITE" id="PS50097">
    <property type="entry name" value="BTB"/>
    <property type="match status" value="1"/>
</dbReference>
<sequence>MQMDDDASTRSAYQRTTVPVIVNRHYLISYPYFLHTPSLSIPFDVIMAPEDNSEAFSKDPFSGLERFLLSTDWSDLTIICEGRELPAHKVILCSYSPVVAAALNSNLKEARTNTIEIQFDLATVCCMLFYMYSGDYDIQKGKLSALGFNAPKNDAKTGLTRGSTDTTEISEGSSVLNSVQICRNGDPEAPVIQEILDHAKMNKIGDYYQVPALVKMSNFMMDSILKSSWSTKAFISIVNDLFESTGDTEWQKMLASHVADNIVQLGSDTEALAQAKDLSPLTREIISACADRIQVVEASRKKSSSSTGLGSRRF</sequence>
<dbReference type="Pfam" id="PF00651">
    <property type="entry name" value="BTB"/>
    <property type="match status" value="1"/>
</dbReference>
<dbReference type="Proteomes" id="UP000829685">
    <property type="component" value="Unassembled WGS sequence"/>
</dbReference>
<gene>
    <name evidence="2" type="ORF">JX265_004524</name>
</gene>